<feature type="compositionally biased region" description="Pro residues" evidence="4">
    <location>
        <begin position="138"/>
        <end position="149"/>
    </location>
</feature>
<dbReference type="EMBL" id="ML993591">
    <property type="protein sequence ID" value="KAF2168290.1"/>
    <property type="molecule type" value="Genomic_DNA"/>
</dbReference>
<dbReference type="GO" id="GO:0005634">
    <property type="term" value="C:nucleus"/>
    <property type="evidence" value="ECO:0007669"/>
    <property type="project" value="UniProtKB-UniRule"/>
</dbReference>
<feature type="domain" description="HMG box" evidence="5">
    <location>
        <begin position="229"/>
        <end position="297"/>
    </location>
</feature>
<feature type="compositionally biased region" description="Polar residues" evidence="4">
    <location>
        <begin position="439"/>
        <end position="451"/>
    </location>
</feature>
<dbReference type="GeneID" id="54559267"/>
<feature type="region of interest" description="Disordered" evidence="4">
    <location>
        <begin position="481"/>
        <end position="527"/>
    </location>
</feature>
<keyword evidence="3" id="KW-0539">Nucleus</keyword>
<organism evidence="6 7">
    <name type="scientific">Zasmidium cellare ATCC 36951</name>
    <dbReference type="NCBI Taxonomy" id="1080233"/>
    <lineage>
        <taxon>Eukaryota</taxon>
        <taxon>Fungi</taxon>
        <taxon>Dikarya</taxon>
        <taxon>Ascomycota</taxon>
        <taxon>Pezizomycotina</taxon>
        <taxon>Dothideomycetes</taxon>
        <taxon>Dothideomycetidae</taxon>
        <taxon>Mycosphaerellales</taxon>
        <taxon>Mycosphaerellaceae</taxon>
        <taxon>Zasmidium</taxon>
    </lineage>
</organism>
<evidence type="ECO:0000313" key="6">
    <source>
        <dbReference type="EMBL" id="KAF2168290.1"/>
    </source>
</evidence>
<keyword evidence="2" id="KW-0804">Transcription</keyword>
<feature type="compositionally biased region" description="Basic residues" evidence="4">
    <location>
        <begin position="196"/>
        <end position="210"/>
    </location>
</feature>
<evidence type="ECO:0000256" key="1">
    <source>
        <dbReference type="ARBA" id="ARBA00023125"/>
    </source>
</evidence>
<dbReference type="GO" id="GO:0001228">
    <property type="term" value="F:DNA-binding transcription activator activity, RNA polymerase II-specific"/>
    <property type="evidence" value="ECO:0007669"/>
    <property type="project" value="TreeGrafter"/>
</dbReference>
<dbReference type="InterPro" id="IPR009071">
    <property type="entry name" value="HMG_box_dom"/>
</dbReference>
<dbReference type="PROSITE" id="PS50118">
    <property type="entry name" value="HMG_BOX_2"/>
    <property type="match status" value="1"/>
</dbReference>
<dbReference type="InterPro" id="IPR036910">
    <property type="entry name" value="HMG_box_dom_sf"/>
</dbReference>
<feature type="compositionally biased region" description="Basic residues" evidence="4">
    <location>
        <begin position="496"/>
        <end position="507"/>
    </location>
</feature>
<dbReference type="CDD" id="cd01389">
    <property type="entry name" value="HMG-box_ROX1-like"/>
    <property type="match status" value="1"/>
</dbReference>
<evidence type="ECO:0000256" key="2">
    <source>
        <dbReference type="ARBA" id="ARBA00023163"/>
    </source>
</evidence>
<dbReference type="Proteomes" id="UP000799537">
    <property type="component" value="Unassembled WGS sequence"/>
</dbReference>
<feature type="compositionally biased region" description="Low complexity" evidence="4">
    <location>
        <begin position="425"/>
        <end position="438"/>
    </location>
</feature>
<dbReference type="Pfam" id="PF00505">
    <property type="entry name" value="HMG_box"/>
    <property type="match status" value="1"/>
</dbReference>
<dbReference type="GO" id="GO:0030154">
    <property type="term" value="P:cell differentiation"/>
    <property type="evidence" value="ECO:0007669"/>
    <property type="project" value="TreeGrafter"/>
</dbReference>
<keyword evidence="7" id="KW-1185">Reference proteome</keyword>
<dbReference type="SUPFAM" id="SSF47095">
    <property type="entry name" value="HMG-box"/>
    <property type="match status" value="1"/>
</dbReference>
<feature type="region of interest" description="Disordered" evidence="4">
    <location>
        <begin position="40"/>
        <end position="71"/>
    </location>
</feature>
<dbReference type="PANTHER" id="PTHR10270">
    <property type="entry name" value="SOX TRANSCRIPTION FACTOR"/>
    <property type="match status" value="1"/>
</dbReference>
<keyword evidence="1 3" id="KW-0238">DNA-binding</keyword>
<dbReference type="AlphaFoldDB" id="A0A6A6CQ80"/>
<feature type="compositionally biased region" description="Polar residues" evidence="4">
    <location>
        <begin position="168"/>
        <end position="185"/>
    </location>
</feature>
<name>A0A6A6CQ80_ZASCE</name>
<feature type="compositionally biased region" description="Basic residues" evidence="4">
    <location>
        <begin position="400"/>
        <end position="409"/>
    </location>
</feature>
<dbReference type="InterPro" id="IPR050140">
    <property type="entry name" value="SRY-related_HMG-box_TF-like"/>
</dbReference>
<evidence type="ECO:0000256" key="3">
    <source>
        <dbReference type="PROSITE-ProRule" id="PRU00267"/>
    </source>
</evidence>
<evidence type="ECO:0000256" key="4">
    <source>
        <dbReference type="SAM" id="MobiDB-lite"/>
    </source>
</evidence>
<feature type="region of interest" description="Disordered" evidence="4">
    <location>
        <begin position="124"/>
        <end position="210"/>
    </location>
</feature>
<feature type="DNA-binding region" description="HMG box" evidence="3">
    <location>
        <begin position="229"/>
        <end position="297"/>
    </location>
</feature>
<evidence type="ECO:0000259" key="5">
    <source>
        <dbReference type="PROSITE" id="PS50118"/>
    </source>
</evidence>
<dbReference type="GO" id="GO:0000978">
    <property type="term" value="F:RNA polymerase II cis-regulatory region sequence-specific DNA binding"/>
    <property type="evidence" value="ECO:0007669"/>
    <property type="project" value="TreeGrafter"/>
</dbReference>
<protein>
    <recommendedName>
        <fullName evidence="5">HMG box domain-containing protein</fullName>
    </recommendedName>
</protein>
<dbReference type="PANTHER" id="PTHR10270:SF161">
    <property type="entry name" value="SEX-DETERMINING REGION Y PROTEIN"/>
    <property type="match status" value="1"/>
</dbReference>
<gene>
    <name evidence="6" type="ORF">M409DRAFT_21728</name>
</gene>
<dbReference type="OrthoDB" id="3650946at2759"/>
<evidence type="ECO:0000313" key="7">
    <source>
        <dbReference type="Proteomes" id="UP000799537"/>
    </source>
</evidence>
<dbReference type="Gene3D" id="1.10.30.10">
    <property type="entry name" value="High mobility group box domain"/>
    <property type="match status" value="1"/>
</dbReference>
<feature type="compositionally biased region" description="Pro residues" evidence="4">
    <location>
        <begin position="52"/>
        <end position="65"/>
    </location>
</feature>
<dbReference type="RefSeq" id="XP_033669179.1">
    <property type="nucleotide sequence ID" value="XM_033805995.1"/>
</dbReference>
<proteinExistence type="predicted"/>
<accession>A0A6A6CQ80</accession>
<sequence>MDDFNLQAVKDFNFAMASDTETGYATTDTEPFTDDQFDQFGQLPADNFFQPQPAPTMPSAPPPGDVPAQNYHPDLGWWNPAGPYAPGAHYNAALGWHFPISPPRFPTAPASAFGTAILSGYGTPQEMQPALPKLSAPFNPPQQFPPPAPMFTQGPQHVPSLGVPQPPARTQSTRSSQTPRAQTPHKQPARAPSTTPKRKAQLSHRGVGRNNKKLSLDRACTCKPRPKRIGRPPNAFILYRKQTRMQVTRDLNTQDNSLISIEVGKRWHALGVDGQAPYREQAAEAKRQHELAHPGYHYAPNERAIHDFGDEACTCGAYQANVKYRAMRDAQLRKPGQAIATGPQGPVYAASESDLYAEPEELDDFDSDAFSADLPTRSKSSNKRKRAPESMDVDTPVSKRPTRGTKKGKSYAEPSDTETDVVAQPSSSRKPSSRTRPTAISTSRNASTANRQAPLDMADAFAEYEFTDFLDTTDDFAGGFNYGDIVDFSPTPSRRTSSRKSSGKTKKASTGSKGSPTRRSARIATLE</sequence>
<dbReference type="SMART" id="SM00398">
    <property type="entry name" value="HMG"/>
    <property type="match status" value="1"/>
</dbReference>
<feature type="compositionally biased region" description="Low complexity" evidence="4">
    <location>
        <begin position="508"/>
        <end position="517"/>
    </location>
</feature>
<reference evidence="6" key="1">
    <citation type="journal article" date="2020" name="Stud. Mycol.">
        <title>101 Dothideomycetes genomes: a test case for predicting lifestyles and emergence of pathogens.</title>
        <authorList>
            <person name="Haridas S."/>
            <person name="Albert R."/>
            <person name="Binder M."/>
            <person name="Bloem J."/>
            <person name="Labutti K."/>
            <person name="Salamov A."/>
            <person name="Andreopoulos B."/>
            <person name="Baker S."/>
            <person name="Barry K."/>
            <person name="Bills G."/>
            <person name="Bluhm B."/>
            <person name="Cannon C."/>
            <person name="Castanera R."/>
            <person name="Culley D."/>
            <person name="Daum C."/>
            <person name="Ezra D."/>
            <person name="Gonzalez J."/>
            <person name="Henrissat B."/>
            <person name="Kuo A."/>
            <person name="Liang C."/>
            <person name="Lipzen A."/>
            <person name="Lutzoni F."/>
            <person name="Magnuson J."/>
            <person name="Mondo S."/>
            <person name="Nolan M."/>
            <person name="Ohm R."/>
            <person name="Pangilinan J."/>
            <person name="Park H.-J."/>
            <person name="Ramirez L."/>
            <person name="Alfaro M."/>
            <person name="Sun H."/>
            <person name="Tritt A."/>
            <person name="Yoshinaga Y."/>
            <person name="Zwiers L.-H."/>
            <person name="Turgeon B."/>
            <person name="Goodwin S."/>
            <person name="Spatafora J."/>
            <person name="Crous P."/>
            <person name="Grigoriev I."/>
        </authorList>
    </citation>
    <scope>NUCLEOTIDE SEQUENCE</scope>
    <source>
        <strain evidence="6">ATCC 36951</strain>
    </source>
</reference>
<feature type="region of interest" description="Disordered" evidence="4">
    <location>
        <begin position="366"/>
        <end position="452"/>
    </location>
</feature>